<dbReference type="PATRIC" id="fig|1710894.3.peg.2704"/>
<dbReference type="Gene3D" id="3.40.50.1240">
    <property type="entry name" value="Phosphoglycerate mutase-like"/>
    <property type="match status" value="1"/>
</dbReference>
<organism evidence="1 2">
    <name type="scientific">Aphanizomenon flos-aquae LD13</name>
    <dbReference type="NCBI Taxonomy" id="1710894"/>
    <lineage>
        <taxon>Bacteria</taxon>
        <taxon>Bacillati</taxon>
        <taxon>Cyanobacteriota</taxon>
        <taxon>Cyanophyceae</taxon>
        <taxon>Nostocales</taxon>
        <taxon>Aphanizomenonaceae</taxon>
        <taxon>Aphanizomenon</taxon>
    </lineage>
</organism>
<dbReference type="EMBL" id="LJOY01000014">
    <property type="protein sequence ID" value="OBQ26217.1"/>
    <property type="molecule type" value="Genomic_DNA"/>
</dbReference>
<dbReference type="SMART" id="SM00855">
    <property type="entry name" value="PGAM"/>
    <property type="match status" value="1"/>
</dbReference>
<evidence type="ECO:0000313" key="1">
    <source>
        <dbReference type="EMBL" id="OBQ26217.1"/>
    </source>
</evidence>
<dbReference type="InterPro" id="IPR029033">
    <property type="entry name" value="His_PPase_superfam"/>
</dbReference>
<evidence type="ECO:0000313" key="2">
    <source>
        <dbReference type="Proteomes" id="UP000092382"/>
    </source>
</evidence>
<sequence>MNQIVWIARHANRLDFVNPDWFLTAQRRYDPPLSDDGMVQAQQLAKRLKGKKIAHIFASPFLRTIQTANAVAEVMDLQIKLEIGLSEWLNPAWMTEEPEKLPTSALVKLFPRIDTSYTSRIAAQYPETHEKVRERSAQTARCLSTEFFPHDILLVAHGASVLGAAMGLVGDIAKSEVKASLCSLVKVVRQDSQWLLELKGDTSHLTKIEELVRFV</sequence>
<dbReference type="PANTHER" id="PTHR16469:SF27">
    <property type="entry name" value="UBIQUITIN-ASSOCIATED AND SH3 DOMAIN-CONTAINING BA-RELATED"/>
    <property type="match status" value="1"/>
</dbReference>
<protein>
    <submittedName>
        <fullName evidence="1">Phosphoglycerate mutase</fullName>
    </submittedName>
</protein>
<gene>
    <name evidence="1" type="ORF">AN481_06270</name>
</gene>
<dbReference type="CDD" id="cd07067">
    <property type="entry name" value="HP_PGM_like"/>
    <property type="match status" value="1"/>
</dbReference>
<dbReference type="STRING" id="1803587.GCA_001593825_01132"/>
<reference evidence="1 2" key="1">
    <citation type="submission" date="2015-09" db="EMBL/GenBank/DDBJ databases">
        <title>Whole genome shotgun sequence assembly of Aphanizomenon flos-aquae UKL13.</title>
        <authorList>
            <person name="Driscoll C."/>
        </authorList>
    </citation>
    <scope>NUCLEOTIDE SEQUENCE [LARGE SCALE GENOMIC DNA]</scope>
    <source>
        <strain evidence="1">MDT13</strain>
    </source>
</reference>
<accession>A0A1B7VZ10</accession>
<dbReference type="Pfam" id="PF00300">
    <property type="entry name" value="His_Phos_1"/>
    <property type="match status" value="1"/>
</dbReference>
<comment type="caution">
    <text evidence="1">The sequence shown here is derived from an EMBL/GenBank/DDBJ whole genome shotgun (WGS) entry which is preliminary data.</text>
</comment>
<dbReference type="AlphaFoldDB" id="A0A1B7VZ10"/>
<proteinExistence type="predicted"/>
<dbReference type="Proteomes" id="UP000092382">
    <property type="component" value="Unassembled WGS sequence"/>
</dbReference>
<dbReference type="InterPro" id="IPR013078">
    <property type="entry name" value="His_Pase_superF_clade-1"/>
</dbReference>
<name>A0A1B7VZ10_APHFL</name>
<dbReference type="SUPFAM" id="SSF53254">
    <property type="entry name" value="Phosphoglycerate mutase-like"/>
    <property type="match status" value="1"/>
</dbReference>
<dbReference type="PANTHER" id="PTHR16469">
    <property type="entry name" value="UBIQUITIN-ASSOCIATED AND SH3 DOMAIN-CONTAINING BA-RELATED"/>
    <property type="match status" value="1"/>
</dbReference>
<dbReference type="InterPro" id="IPR051710">
    <property type="entry name" value="Phosphatase_SH3-domain"/>
</dbReference>